<dbReference type="OrthoDB" id="300709at2759"/>
<evidence type="ECO:0000256" key="3">
    <source>
        <dbReference type="ARBA" id="ARBA00023002"/>
    </source>
</evidence>
<keyword evidence="3" id="KW-0560">Oxidoreductase</keyword>
<dbReference type="RefSeq" id="XP_025391535.1">
    <property type="nucleotide sequence ID" value="XM_025530424.1"/>
</dbReference>
<accession>A0A317W777</accession>
<comment type="similarity">
    <text evidence="1">Belongs to the NmrA-type oxidoreductase family.</text>
</comment>
<sequence>MVAPLTRTIVVYGATGAQGGAVARSLLQSTVGFSVRALTRNPLSPPAQELARLGAEVVQADGFNHDQMRAALTGAWGFWLNTNHHDPAFPTPEGVDDTIFGEHLISLAAEVGVKVLIYSTCESSSEHSHGKAVVKGMDNKNRVFRYGVNQPAFDAVIGAIPGWYMENFLSPEYAACFGGFPLRSDAEGYLTFASPHLGGQGKVPWLAVAEDFGDMIHGLFLDPAPYHGRTVQLFSDSITMEGLTALFSEVTGQKARFVPQATPAEFPTYGVGALEEIRDIFAFTQYTGGNFFGHPNDIQASQALKKAAREASRSQDGYELITIREYFAKHFGPKNIQG</sequence>
<protein>
    <submittedName>
        <fullName evidence="5">NmrA-like family protein</fullName>
    </submittedName>
</protein>
<dbReference type="EMBL" id="MSFU01000004">
    <property type="protein sequence ID" value="PWY81112.1"/>
    <property type="molecule type" value="Genomic_DNA"/>
</dbReference>
<keyword evidence="2" id="KW-0521">NADP</keyword>
<dbReference type="GO" id="GO:0016491">
    <property type="term" value="F:oxidoreductase activity"/>
    <property type="evidence" value="ECO:0007669"/>
    <property type="project" value="UniProtKB-KW"/>
</dbReference>
<evidence type="ECO:0000313" key="6">
    <source>
        <dbReference type="Proteomes" id="UP000246171"/>
    </source>
</evidence>
<dbReference type="InterPro" id="IPR036291">
    <property type="entry name" value="NAD(P)-bd_dom_sf"/>
</dbReference>
<dbReference type="Gene3D" id="3.40.50.720">
    <property type="entry name" value="NAD(P)-binding Rossmann-like Domain"/>
    <property type="match status" value="1"/>
</dbReference>
<dbReference type="Proteomes" id="UP000246171">
    <property type="component" value="Unassembled WGS sequence"/>
</dbReference>
<evidence type="ECO:0000259" key="4">
    <source>
        <dbReference type="Pfam" id="PF05368"/>
    </source>
</evidence>
<name>A0A317W777_ASPEC</name>
<feature type="domain" description="NmrA-like" evidence="4">
    <location>
        <begin position="7"/>
        <end position="298"/>
    </location>
</feature>
<dbReference type="PANTHER" id="PTHR42748">
    <property type="entry name" value="NITROGEN METABOLITE REPRESSION PROTEIN NMRA FAMILY MEMBER"/>
    <property type="match status" value="1"/>
</dbReference>
<dbReference type="GO" id="GO:0005634">
    <property type="term" value="C:nucleus"/>
    <property type="evidence" value="ECO:0007669"/>
    <property type="project" value="TreeGrafter"/>
</dbReference>
<keyword evidence="6" id="KW-1185">Reference proteome</keyword>
<dbReference type="Pfam" id="PF05368">
    <property type="entry name" value="NmrA"/>
    <property type="match status" value="1"/>
</dbReference>
<evidence type="ECO:0000256" key="2">
    <source>
        <dbReference type="ARBA" id="ARBA00022857"/>
    </source>
</evidence>
<dbReference type="GeneID" id="37052386"/>
<evidence type="ECO:0000313" key="5">
    <source>
        <dbReference type="EMBL" id="PWY81112.1"/>
    </source>
</evidence>
<evidence type="ECO:0000256" key="1">
    <source>
        <dbReference type="ARBA" id="ARBA00006328"/>
    </source>
</evidence>
<dbReference type="Gene3D" id="3.90.25.10">
    <property type="entry name" value="UDP-galactose 4-epimerase, domain 1"/>
    <property type="match status" value="1"/>
</dbReference>
<reference evidence="5" key="1">
    <citation type="submission" date="2016-12" db="EMBL/GenBank/DDBJ databases">
        <title>The genomes of Aspergillus section Nigri reveals drivers in fungal speciation.</title>
        <authorList>
            <consortium name="DOE Joint Genome Institute"/>
            <person name="Vesth T.C."/>
            <person name="Nybo J."/>
            <person name="Theobald S."/>
            <person name="Brandl J."/>
            <person name="Frisvad J.C."/>
            <person name="Nielsen K.F."/>
            <person name="Lyhne E.K."/>
            <person name="Kogle M.E."/>
            <person name="Kuo A."/>
            <person name="Riley R."/>
            <person name="Clum A."/>
            <person name="Nolan M."/>
            <person name="Lipzen A."/>
            <person name="Salamov A."/>
            <person name="Henrissat B."/>
            <person name="Wiebenga A."/>
            <person name="De vries R.P."/>
            <person name="Grigoriev I.V."/>
            <person name="Mortensen U.H."/>
            <person name="Andersen M.R."/>
            <person name="Baker S.E."/>
        </authorList>
    </citation>
    <scope>NUCLEOTIDE SEQUENCE</scope>
    <source>
        <strain evidence="5">CBS 122712</strain>
    </source>
</reference>
<dbReference type="InterPro" id="IPR008030">
    <property type="entry name" value="NmrA-like"/>
</dbReference>
<dbReference type="InterPro" id="IPR051164">
    <property type="entry name" value="NmrA-like_oxidored"/>
</dbReference>
<dbReference type="SUPFAM" id="SSF51735">
    <property type="entry name" value="NAD(P)-binding Rossmann-fold domains"/>
    <property type="match status" value="1"/>
</dbReference>
<comment type="caution">
    <text evidence="5">The sequence shown here is derived from an EMBL/GenBank/DDBJ whole genome shotgun (WGS) entry which is preliminary data.</text>
</comment>
<organism evidence="5 6">
    <name type="scientific">Aspergillus eucalypticola (strain CBS 122712 / IBT 29274)</name>
    <dbReference type="NCBI Taxonomy" id="1448314"/>
    <lineage>
        <taxon>Eukaryota</taxon>
        <taxon>Fungi</taxon>
        <taxon>Dikarya</taxon>
        <taxon>Ascomycota</taxon>
        <taxon>Pezizomycotina</taxon>
        <taxon>Eurotiomycetes</taxon>
        <taxon>Eurotiomycetidae</taxon>
        <taxon>Eurotiales</taxon>
        <taxon>Aspergillaceae</taxon>
        <taxon>Aspergillus</taxon>
        <taxon>Aspergillus subgen. Circumdati</taxon>
    </lineage>
</organism>
<dbReference type="AlphaFoldDB" id="A0A317W777"/>
<gene>
    <name evidence="5" type="ORF">BO83DRAFT_375309</name>
</gene>
<dbReference type="PANTHER" id="PTHR42748:SF30">
    <property type="entry name" value="NMRA-LIKE DOMAIN-CONTAINING PROTEIN"/>
    <property type="match status" value="1"/>
</dbReference>
<dbReference type="VEuPathDB" id="FungiDB:BO83DRAFT_375309"/>
<dbReference type="CDD" id="cd05251">
    <property type="entry name" value="NmrA_like_SDR_a"/>
    <property type="match status" value="1"/>
</dbReference>
<proteinExistence type="inferred from homology"/>